<name>A0AAD0F287_9FUSO</name>
<protein>
    <submittedName>
        <fullName evidence="1">Uncharacterized protein</fullName>
    </submittedName>
</protein>
<dbReference type="AlphaFoldDB" id="A0AAD0F287"/>
<dbReference type="Proteomes" id="UP000228552">
    <property type="component" value="Chromosome"/>
</dbReference>
<accession>A0AAD0F287</accession>
<organism evidence="1 2">
    <name type="scientific">Fusobacterium pseudoperiodonticum</name>
    <dbReference type="NCBI Taxonomy" id="2663009"/>
    <lineage>
        <taxon>Bacteria</taxon>
        <taxon>Fusobacteriati</taxon>
        <taxon>Fusobacteriota</taxon>
        <taxon>Fusobacteriia</taxon>
        <taxon>Fusobacteriales</taxon>
        <taxon>Fusobacteriaceae</taxon>
        <taxon>Fusobacterium</taxon>
    </lineage>
</organism>
<reference evidence="1 2" key="1">
    <citation type="submission" date="2017-11" db="EMBL/GenBank/DDBJ databases">
        <title>Genome sequencing of Fusobacterium periodonticum KCOM 1263.</title>
        <authorList>
            <person name="Kook J.-K."/>
            <person name="Park S.-N."/>
            <person name="Lim Y.K."/>
        </authorList>
    </citation>
    <scope>NUCLEOTIDE SEQUENCE [LARGE SCALE GENOMIC DNA]</scope>
    <source>
        <strain evidence="1 2">KCOM 1263</strain>
    </source>
</reference>
<evidence type="ECO:0000313" key="2">
    <source>
        <dbReference type="Proteomes" id="UP000228552"/>
    </source>
</evidence>
<sequence length="165" mass="19583">MKGIDKNMRLIINEKVFDSKEFKGSEAELLEQLVYEFLNINSVVMMERLAVVYEMLIGYIKDVLGIQEDPPFKFDDIESDREKLEIVIEQYKFAKFLSSRYKESYESYLDQLEQYEVFSKDKAIMTLIDYKLARFGDEIFKEMGIEIIDRIDQGFIVKDNSNYIN</sequence>
<proteinExistence type="predicted"/>
<dbReference type="EMBL" id="CP024700">
    <property type="protein sequence ID" value="ATV61418.1"/>
    <property type="molecule type" value="Genomic_DNA"/>
</dbReference>
<evidence type="ECO:0000313" key="1">
    <source>
        <dbReference type="EMBL" id="ATV61418.1"/>
    </source>
</evidence>
<gene>
    <name evidence="1" type="ORF">CTM74_06045</name>
</gene>
<keyword evidence="2" id="KW-1185">Reference proteome</keyword>
<dbReference type="RefSeq" id="WP_099987455.1">
    <property type="nucleotide sequence ID" value="NZ_CP024700.1"/>
</dbReference>